<dbReference type="Pfam" id="PF03928">
    <property type="entry name" value="HbpS-like"/>
    <property type="match status" value="1"/>
</dbReference>
<dbReference type="InterPro" id="IPR038084">
    <property type="entry name" value="PduO/GlcC-like_sf"/>
</dbReference>
<protein>
    <submittedName>
        <fullName evidence="1">Heme-binding protein</fullName>
    </submittedName>
</protein>
<organism evidence="1 2">
    <name type="scientific">Gemmobacter fulvus</name>
    <dbReference type="NCBI Taxonomy" id="2840474"/>
    <lineage>
        <taxon>Bacteria</taxon>
        <taxon>Pseudomonadati</taxon>
        <taxon>Pseudomonadota</taxon>
        <taxon>Alphaproteobacteria</taxon>
        <taxon>Rhodobacterales</taxon>
        <taxon>Paracoccaceae</taxon>
        <taxon>Gemmobacter</taxon>
    </lineage>
</organism>
<dbReference type="EMBL" id="CP076361">
    <property type="protein sequence ID" value="QWK88901.1"/>
    <property type="molecule type" value="Genomic_DNA"/>
</dbReference>
<dbReference type="InterPro" id="IPR052517">
    <property type="entry name" value="GlcG_carb_metab_protein"/>
</dbReference>
<keyword evidence="2" id="KW-1185">Reference proteome</keyword>
<dbReference type="AlphaFoldDB" id="A0A975P5T0"/>
<dbReference type="Gene3D" id="3.30.450.150">
    <property type="entry name" value="Haem-degrading domain"/>
    <property type="match status" value="1"/>
</dbReference>
<sequence>MIVTRPMISSETALRLVQGAVAEAKRNGWSVAVCVVDPHGQVLAAARMDHATPPILEFAQDKAFTAATMRRATAAFSERMHSSPALKLGFSNRARLMVWGGGLPITHEGSVVGGIGVSGAQDFEDIACAELALRAEGLGWEL</sequence>
<dbReference type="KEGG" id="gfu:KM031_08330"/>
<dbReference type="InterPro" id="IPR005624">
    <property type="entry name" value="PduO/GlcC-like"/>
</dbReference>
<evidence type="ECO:0000313" key="2">
    <source>
        <dbReference type="Proteomes" id="UP000679352"/>
    </source>
</evidence>
<reference evidence="1" key="1">
    <citation type="submission" date="2021-06" db="EMBL/GenBank/DDBJ databases">
        <title>Direct submission.</title>
        <authorList>
            <person name="Lee C.-S."/>
            <person name="Jin L."/>
        </authorList>
    </citation>
    <scope>NUCLEOTIDE SEQUENCE</scope>
    <source>
        <strain evidence="1">Con5</strain>
    </source>
</reference>
<gene>
    <name evidence="1" type="ORF">KM031_08330</name>
</gene>
<accession>A0A975P5T0</accession>
<dbReference type="PANTHER" id="PTHR34309">
    <property type="entry name" value="SLR1406 PROTEIN"/>
    <property type="match status" value="1"/>
</dbReference>
<name>A0A975P5T0_9RHOB</name>
<dbReference type="SUPFAM" id="SSF143744">
    <property type="entry name" value="GlcG-like"/>
    <property type="match status" value="1"/>
</dbReference>
<dbReference type="RefSeq" id="WP_215506320.1">
    <property type="nucleotide sequence ID" value="NZ_CP076361.1"/>
</dbReference>
<evidence type="ECO:0000313" key="1">
    <source>
        <dbReference type="EMBL" id="QWK88901.1"/>
    </source>
</evidence>
<proteinExistence type="predicted"/>
<dbReference type="PANTHER" id="PTHR34309:SF10">
    <property type="entry name" value="SLR1406 PROTEIN"/>
    <property type="match status" value="1"/>
</dbReference>
<dbReference type="Proteomes" id="UP000679352">
    <property type="component" value="Chromosome"/>
</dbReference>